<keyword evidence="20" id="KW-0735">Signal-anchor</keyword>
<keyword evidence="27" id="KW-0539">Nucleus</keyword>
<dbReference type="PANTHER" id="PTHR10704:SF4">
    <property type="entry name" value="CARBOHYDRATE SULFOTRANSFERASE 6"/>
    <property type="match status" value="1"/>
</dbReference>
<evidence type="ECO:0000256" key="9">
    <source>
        <dbReference type="ARBA" id="ARBA00015745"/>
    </source>
</evidence>
<evidence type="ECO:0000313" key="38">
    <source>
        <dbReference type="Proteomes" id="UP000018936"/>
    </source>
</evidence>
<evidence type="ECO:0000256" key="30">
    <source>
        <dbReference type="ARBA" id="ARBA00048573"/>
    </source>
</evidence>
<dbReference type="Pfam" id="PF00152">
    <property type="entry name" value="tRNA-synt_2"/>
    <property type="match status" value="1"/>
</dbReference>
<dbReference type="InterPro" id="IPR006195">
    <property type="entry name" value="aa-tRNA-synth_II"/>
</dbReference>
<keyword evidence="12" id="KW-0964">Secreted</keyword>
<feature type="compositionally biased region" description="Basic and acidic residues" evidence="33">
    <location>
        <begin position="891"/>
        <end position="914"/>
    </location>
</feature>
<keyword evidence="10" id="KW-1003">Cell membrane</keyword>
<dbReference type="Pfam" id="PF01336">
    <property type="entry name" value="tRNA_anti-codon"/>
    <property type="match status" value="1"/>
</dbReference>
<dbReference type="OrthoDB" id="21243at2759"/>
<dbReference type="InterPro" id="IPR002466">
    <property type="entry name" value="A_deamin"/>
</dbReference>
<feature type="region of interest" description="Disordered" evidence="33">
    <location>
        <begin position="889"/>
        <end position="928"/>
    </location>
</feature>
<evidence type="ECO:0000256" key="21">
    <source>
        <dbReference type="ARBA" id="ARBA00022989"/>
    </source>
</evidence>
<dbReference type="PROSITE" id="PS50862">
    <property type="entry name" value="AA_TRNA_LIGASE_II"/>
    <property type="match status" value="1"/>
</dbReference>
<comment type="function">
    <text evidence="31">Catalyzes the specific attachment of an amino acid to its cognate tRNA in a 2 step reaction: the amino acid (AA) is first activated by ATP to form AA-AMP and then transferred to the acceptor end of the tRNA. When secreted, acts as a signaling molecule that induces immune response through the activation of monocyte/macrophages. Catalyzes the synthesis of the signaling molecule diadenosine tetraphosphate (Ap4A), and thereby mediates disruption of the complex between HINT1 and MITF and the concomitant activation of MITF transcriptional activity.</text>
</comment>
<dbReference type="Gene3D" id="2.40.50.140">
    <property type="entry name" value="Nucleic acid-binding proteins"/>
    <property type="match status" value="1"/>
</dbReference>
<dbReference type="GO" id="GO:0018146">
    <property type="term" value="P:keratan sulfate proteoglycan biosynthetic process"/>
    <property type="evidence" value="ECO:0007669"/>
    <property type="project" value="TreeGrafter"/>
</dbReference>
<evidence type="ECO:0000256" key="8">
    <source>
        <dbReference type="ARBA" id="ARBA00013166"/>
    </source>
</evidence>
<evidence type="ECO:0000256" key="29">
    <source>
        <dbReference type="ARBA" id="ARBA00030563"/>
    </source>
</evidence>
<evidence type="ECO:0000259" key="35">
    <source>
        <dbReference type="PROSITE" id="PS50141"/>
    </source>
</evidence>
<dbReference type="GO" id="GO:0001517">
    <property type="term" value="F:N-acetylglucosamine 6-O-sulfotransferase activity"/>
    <property type="evidence" value="ECO:0007669"/>
    <property type="project" value="UniProtKB-ARBA"/>
</dbReference>
<evidence type="ECO:0000256" key="10">
    <source>
        <dbReference type="ARBA" id="ARBA00022475"/>
    </source>
</evidence>
<dbReference type="NCBIfam" id="TIGR00499">
    <property type="entry name" value="lysS_bact"/>
    <property type="match status" value="1"/>
</dbReference>
<evidence type="ECO:0000313" key="37">
    <source>
        <dbReference type="EMBL" id="ETE68169.1"/>
    </source>
</evidence>
<evidence type="ECO:0000256" key="32">
    <source>
        <dbReference type="RuleBase" id="RU003748"/>
    </source>
</evidence>
<evidence type="ECO:0000256" key="2">
    <source>
        <dbReference type="ARBA" id="ARBA00004202"/>
    </source>
</evidence>
<comment type="subcellular location">
    <subcellularLocation>
        <location evidence="2">Cell membrane</location>
        <topology evidence="2">Peripheral membrane protein</topology>
    </subcellularLocation>
    <subcellularLocation>
        <location evidence="4">Cytoplasm</location>
        <location evidence="4">Cytosol</location>
    </subcellularLocation>
    <subcellularLocation>
        <location evidence="3">Golgi apparatus membrane</location>
        <topology evidence="3">Single-pass type II membrane protein</topology>
    </subcellularLocation>
    <subcellularLocation>
        <location evidence="1">Nucleus</location>
    </subcellularLocation>
    <subcellularLocation>
        <location evidence="5">Secreted</location>
    </subcellularLocation>
</comment>
<evidence type="ECO:0000256" key="33">
    <source>
        <dbReference type="SAM" id="MobiDB-lite"/>
    </source>
</evidence>
<evidence type="ECO:0000256" key="26">
    <source>
        <dbReference type="ARBA" id="ARBA00023180"/>
    </source>
</evidence>
<dbReference type="PROSITE" id="PS50141">
    <property type="entry name" value="A_DEAMIN_EDITASE"/>
    <property type="match status" value="1"/>
</dbReference>
<comment type="catalytic activity">
    <reaction evidence="30 32">
        <text>tRNA(Lys) + L-lysine + ATP = L-lysyl-tRNA(Lys) + AMP + diphosphate</text>
        <dbReference type="Rhea" id="RHEA:20792"/>
        <dbReference type="Rhea" id="RHEA-COMP:9696"/>
        <dbReference type="Rhea" id="RHEA-COMP:9697"/>
        <dbReference type="ChEBI" id="CHEBI:30616"/>
        <dbReference type="ChEBI" id="CHEBI:32551"/>
        <dbReference type="ChEBI" id="CHEBI:33019"/>
        <dbReference type="ChEBI" id="CHEBI:78442"/>
        <dbReference type="ChEBI" id="CHEBI:78529"/>
        <dbReference type="ChEBI" id="CHEBI:456215"/>
        <dbReference type="EC" id="6.1.1.6"/>
    </reaction>
</comment>
<dbReference type="InterPro" id="IPR002313">
    <property type="entry name" value="Lys-tRNA-ligase_II"/>
</dbReference>
<dbReference type="FunFam" id="3.40.50.300:FF:000703">
    <property type="entry name" value="Sulfotransferase"/>
    <property type="match status" value="2"/>
</dbReference>
<proteinExistence type="inferred from homology"/>
<gene>
    <name evidence="37" type="primary">KARS</name>
    <name evidence="37" type="ORF">L345_06026</name>
</gene>
<dbReference type="InterPro" id="IPR000863">
    <property type="entry name" value="Sulfotransferase_dom"/>
</dbReference>
<evidence type="ECO:0000256" key="27">
    <source>
        <dbReference type="ARBA" id="ARBA00023242"/>
    </source>
</evidence>
<dbReference type="GO" id="GO:0006790">
    <property type="term" value="P:sulfur compound metabolic process"/>
    <property type="evidence" value="ECO:0007669"/>
    <property type="project" value="TreeGrafter"/>
</dbReference>
<dbReference type="InterPro" id="IPR004365">
    <property type="entry name" value="NA-bd_OB_tRNA"/>
</dbReference>
<protein>
    <recommendedName>
        <fullName evidence="9 32">Lysine--tRNA ligase</fullName>
        <ecNumber evidence="8 32">6.1.1.6</ecNumber>
    </recommendedName>
    <alternativeName>
        <fullName evidence="29 32">Lysyl-tRNA synthetase</fullName>
    </alternativeName>
</protein>
<comment type="similarity">
    <text evidence="6">Belongs to the sulfotransferase 1 family. Gal/GlcNAc/GalNAc subfamily.</text>
</comment>
<feature type="transmembrane region" description="Helical" evidence="34">
    <location>
        <begin position="7"/>
        <end position="26"/>
    </location>
</feature>
<keyword evidence="18" id="KW-0067">ATP-binding</keyword>
<keyword evidence="25 37" id="KW-0030">Aminoacyl-tRNA synthetase</keyword>
<keyword evidence="15" id="KW-0808">Transferase</keyword>
<dbReference type="Gene3D" id="3.30.930.10">
    <property type="entry name" value="Bira Bifunctional Protein, Domain 2"/>
    <property type="match status" value="1"/>
</dbReference>
<dbReference type="GO" id="GO:0006430">
    <property type="term" value="P:lysyl-tRNA aminoacylation"/>
    <property type="evidence" value="ECO:0007669"/>
    <property type="project" value="InterPro"/>
</dbReference>
<evidence type="ECO:0000256" key="4">
    <source>
        <dbReference type="ARBA" id="ARBA00004514"/>
    </source>
</evidence>
<dbReference type="Pfam" id="PF10149">
    <property type="entry name" value="TM231"/>
    <property type="match status" value="1"/>
</dbReference>
<dbReference type="Proteomes" id="UP000018936">
    <property type="component" value="Unassembled WGS sequence"/>
</dbReference>
<dbReference type="PANTHER" id="PTHR10704">
    <property type="entry name" value="CARBOHYDRATE SULFOTRANSFERASE"/>
    <property type="match status" value="1"/>
</dbReference>
<evidence type="ECO:0000256" key="24">
    <source>
        <dbReference type="ARBA" id="ARBA00023136"/>
    </source>
</evidence>
<dbReference type="GO" id="GO:0004824">
    <property type="term" value="F:lysine-tRNA ligase activity"/>
    <property type="evidence" value="ECO:0007669"/>
    <property type="project" value="UniProtKB-EC"/>
</dbReference>
<evidence type="ECO:0000256" key="14">
    <source>
        <dbReference type="ARBA" id="ARBA00022598"/>
    </source>
</evidence>
<dbReference type="GO" id="GO:0006396">
    <property type="term" value="P:RNA processing"/>
    <property type="evidence" value="ECO:0007669"/>
    <property type="project" value="InterPro"/>
</dbReference>
<keyword evidence="14" id="KW-0436">Ligase</keyword>
<evidence type="ECO:0000256" key="23">
    <source>
        <dbReference type="ARBA" id="ARBA00023034"/>
    </source>
</evidence>
<evidence type="ECO:0000256" key="28">
    <source>
        <dbReference type="ARBA" id="ARBA00023277"/>
    </source>
</evidence>
<dbReference type="SUPFAM" id="SSF50249">
    <property type="entry name" value="Nucleic acid-binding proteins"/>
    <property type="match status" value="1"/>
</dbReference>
<dbReference type="FunFam" id="2.40.50.140:FF:000050">
    <property type="entry name" value="Lysine--tRNA ligase"/>
    <property type="match status" value="1"/>
</dbReference>
<dbReference type="InterPro" id="IPR018149">
    <property type="entry name" value="Lys-tRNA-synth_II_C"/>
</dbReference>
<organism evidence="37 38">
    <name type="scientific">Ophiophagus hannah</name>
    <name type="common">King cobra</name>
    <name type="synonym">Naja hannah</name>
    <dbReference type="NCBI Taxonomy" id="8665"/>
    <lineage>
        <taxon>Eukaryota</taxon>
        <taxon>Metazoa</taxon>
        <taxon>Chordata</taxon>
        <taxon>Craniata</taxon>
        <taxon>Vertebrata</taxon>
        <taxon>Euteleostomi</taxon>
        <taxon>Lepidosauria</taxon>
        <taxon>Squamata</taxon>
        <taxon>Bifurcata</taxon>
        <taxon>Unidentata</taxon>
        <taxon>Episquamata</taxon>
        <taxon>Toxicofera</taxon>
        <taxon>Serpentes</taxon>
        <taxon>Colubroidea</taxon>
        <taxon>Elapidae</taxon>
        <taxon>Elapinae</taxon>
        <taxon>Ophiophagus</taxon>
    </lineage>
</organism>
<keyword evidence="13" id="KW-0597">Phosphoprotein</keyword>
<dbReference type="CDD" id="cd00775">
    <property type="entry name" value="LysRS_core"/>
    <property type="match status" value="1"/>
</dbReference>
<evidence type="ECO:0000256" key="34">
    <source>
        <dbReference type="SAM" id="Phobius"/>
    </source>
</evidence>
<evidence type="ECO:0000256" key="16">
    <source>
        <dbReference type="ARBA" id="ARBA00022692"/>
    </source>
</evidence>
<dbReference type="InterPro" id="IPR045864">
    <property type="entry name" value="aa-tRNA-synth_II/BPL/LPL"/>
</dbReference>
<evidence type="ECO:0000256" key="17">
    <source>
        <dbReference type="ARBA" id="ARBA00022741"/>
    </source>
</evidence>
<evidence type="ECO:0000256" key="5">
    <source>
        <dbReference type="ARBA" id="ARBA00004613"/>
    </source>
</evidence>
<dbReference type="EMBL" id="AZIM01001080">
    <property type="protein sequence ID" value="ETE68169.1"/>
    <property type="molecule type" value="Genomic_DNA"/>
</dbReference>
<evidence type="ECO:0000256" key="19">
    <source>
        <dbReference type="ARBA" id="ARBA00022917"/>
    </source>
</evidence>
<comment type="similarity">
    <text evidence="7">Belongs to the class-II aminoacyl-tRNA synthetase family.</text>
</comment>
<evidence type="ECO:0000256" key="13">
    <source>
        <dbReference type="ARBA" id="ARBA00022553"/>
    </source>
</evidence>
<dbReference type="GO" id="GO:0006044">
    <property type="term" value="P:N-acetylglucosamine metabolic process"/>
    <property type="evidence" value="ECO:0007669"/>
    <property type="project" value="TreeGrafter"/>
</dbReference>
<keyword evidence="23" id="KW-0333">Golgi apparatus</keyword>
<dbReference type="InterPro" id="IPR044136">
    <property type="entry name" value="Lys-tRNA-ligase_II_N"/>
</dbReference>
<keyword evidence="17" id="KW-0547">Nucleotide-binding</keyword>
<dbReference type="GO" id="GO:0005634">
    <property type="term" value="C:nucleus"/>
    <property type="evidence" value="ECO:0007669"/>
    <property type="project" value="UniProtKB-SubCell"/>
</dbReference>
<evidence type="ECO:0000256" key="1">
    <source>
        <dbReference type="ARBA" id="ARBA00004123"/>
    </source>
</evidence>
<evidence type="ECO:0000259" key="36">
    <source>
        <dbReference type="PROSITE" id="PS50862"/>
    </source>
</evidence>
<comment type="caution">
    <text evidence="37">The sequence shown here is derived from an EMBL/GenBank/DDBJ whole genome shotgun (WGS) entry which is preliminary data.</text>
</comment>
<dbReference type="GO" id="GO:0000139">
    <property type="term" value="C:Golgi membrane"/>
    <property type="evidence" value="ECO:0007669"/>
    <property type="project" value="UniProtKB-SubCell"/>
</dbReference>
<dbReference type="SUPFAM" id="SSF52540">
    <property type="entry name" value="P-loop containing nucleoside triphosphate hydrolases"/>
    <property type="match status" value="2"/>
</dbReference>
<dbReference type="EC" id="6.1.1.6" evidence="8 32"/>
<dbReference type="Pfam" id="PF02137">
    <property type="entry name" value="A_deamin"/>
    <property type="match status" value="2"/>
</dbReference>
<evidence type="ECO:0000256" key="12">
    <source>
        <dbReference type="ARBA" id="ARBA00022525"/>
    </source>
</evidence>
<sequence length="1911" mass="218712">MLKLNKTDILVILAIQVVLLCFIFQLQHIPQEQLPRKHILILSSWRSGSSFVGQLFSQHPSVFYLMEPAWHVWATMYQNSAKVLHMAVRDLIRSVFKCDMSVFDAYMNEHRNKSVLFQWETSRALCSPPACDLFQRSDIIPKHSCKTLCGNYPFSKVEEACKTYSHVVLKEVRFFDIKVLYPLLTDPTLDLRIIHLVRDPRAVFHSRENVADELARDTKIVVGHNNIKDMKPYAAMKAICKSHIDIYTEVKQSLKDRYLLVHYEDIVKTPLARAAQLYQFAGLPFLPSLQSWVQHITHGQGLGTKVFDTDARDAMNVSQAWRKSLSYLQTAMLQNICKEAMKLLGYRPARSEDEQKNMAFDLFDPQYYKIRSQAIQHLKGTCEDPYPHKFHVDLSLTDFIEKYSFLQAGDHLTNITVRVAGRIHAKRASGGKLIFYDLRGEGVKLQVMANSRNYKSEEEYICINNKLRRGDIIGVQGNPGKTKKGELSIIPYEIVLLSPCLHMLPHLHFGLRDKETRFRQRYLDLILNDFVRQKFIIRAKIITYLRNFLDELGFLEIETPMMNIIPGGAVAKPFITHHNELDMNLYLRIAPELYHKMLVVGGMDRVYEIGRQFRNEGIDLTHNPEFTTCEFYMAYADYHDLMEITEQMISGMVKHISGGYKVTYHPEGPEGQAYEIDFTPPFRKINMVDELEKALGVRLPAADQFETEESRSFFDAICEERGIECPSPRTTARLLDKLVGEYLEVTCINPTFICDHPQIMSPLAKWHRFRPGLTERFELFVMKKEICNAYTELNDPFRQRQLFEDQAKAKAAGDDEAMFIDDNFCMALEYGLPPTAGWGMGIDRLTMFLTDSNNIKYILVAYVGKLTERKRATTASSLILPIKKLLSTSREGSRGHGNRHEVYRPVRDEGDGGRPQRQSRGGGGQEKLPEDSILLPIRYLIHQLWLAAVGQERSIFTPGTKKGKWLLKPFISFVFFTSRTPCKYYWNNFIDFLIFGRIISLSLIDSLLYILLFFVGGDGSIIPMMEMDAQPCLLLSPKKVPRMGSSDCRAQESYKREIEETVTGSSPKKPRMDASNSINNSEFSALRGTQIVDLHRTGAKCVQGEKTDPRRPGIEYHTIGLLRIKPGRGAQTASMSCSDKLARWNVLGWQGALLMHFLQQPIYLPALVVGQCPYSWEALHRAIVARCHLVSHLPDGFQVQELEILQSQLGFIHSREAAKSGHVLGQGKLVSCGAAISWSAVPEHPLDVTSHGFKQGTSKKRIGSLTSRSRICRMELFHAFLEVVASIPLKNLPETLTVMMKNKRLFTKQQDGDEIRNQRCFLHCKPRTRSHPHLSPSHKAVPWLNYGGLPNVSSVFQAREEDCNQDGVTDLLRFQLELPLLPSERVVGIQLLLTFSYELHRMSTFVMQSMAFLQSFSPVPGSQVFVNGDLKLHQRQPLHHAGLDSRYNVSVINSTSPFAQDYDFVNIVETYQKRNVTTVLSGPTPIWMTGRSPDQPFVIQAFIHYPMELISYSASPRMLRLRLSNATIAVILAIQTGFIVFLYTQQGGFLPQSMEKPAQVHILILSSWRSGSSFVGQLFSQHPNVFYLMEPAWHVWATMYQNSAKVLHMAVRDLIRSVFKCDMSVFDAYMPWKRNRNLSDLFQWAVSRALCTTPACEFFQRTDITGESACKTLCGKYPFSKAEEACKTYSHVVLKEVRFFDLKVLYPLLADPSLNLKIIHLVRDPRAVLKSREQSVKALARDNGIILGINSSRVDDSGFKVLQEICRSHVQIYETASQKPPLFLKDRYLLIRFEDIVRDPLMEITAMYTFTDLLLTQKLENWIYNITHGQGPSKKKEAFQITSRDAINVSQAWRNVLSFQKVQKVQEVCRGALNILGYQFVNSEKEQKDLSLDLILPYRRTQFRWALFREN</sequence>
<keyword evidence="26" id="KW-0325">Glycoprotein</keyword>
<dbReference type="InterPro" id="IPR019306">
    <property type="entry name" value="TMEM231"/>
</dbReference>
<evidence type="ECO:0000256" key="6">
    <source>
        <dbReference type="ARBA" id="ARBA00005530"/>
    </source>
</evidence>
<dbReference type="CDD" id="cd04322">
    <property type="entry name" value="LysRS_N"/>
    <property type="match status" value="1"/>
</dbReference>
<evidence type="ECO:0000256" key="20">
    <source>
        <dbReference type="ARBA" id="ARBA00022968"/>
    </source>
</evidence>
<keyword evidence="28" id="KW-0119">Carbohydrate metabolism</keyword>
<dbReference type="FunFam" id="3.30.930.10:FF:000029">
    <property type="entry name" value="Lysine--tRNA ligase"/>
    <property type="match status" value="1"/>
</dbReference>
<dbReference type="InterPro" id="IPR012340">
    <property type="entry name" value="NA-bd_OB-fold"/>
</dbReference>
<feature type="domain" description="Aminoacyl-transfer RNA synthetases class-II family profile" evidence="36">
    <location>
        <begin position="535"/>
        <end position="881"/>
    </location>
</feature>
<dbReference type="GO" id="GO:0005829">
    <property type="term" value="C:cytosol"/>
    <property type="evidence" value="ECO:0007669"/>
    <property type="project" value="UniProtKB-SubCell"/>
</dbReference>
<dbReference type="Gene3D" id="3.40.50.300">
    <property type="entry name" value="P-loop containing nucleotide triphosphate hydrolases"/>
    <property type="match status" value="2"/>
</dbReference>
<dbReference type="PRINTS" id="PR00982">
    <property type="entry name" value="TRNASYNTHLYS"/>
</dbReference>
<dbReference type="Pfam" id="PF00685">
    <property type="entry name" value="Sulfotransfer_1"/>
    <property type="match status" value="1"/>
</dbReference>
<dbReference type="InterPro" id="IPR051135">
    <property type="entry name" value="Gal/GlcNAc/GalNAc_ST"/>
</dbReference>
<keyword evidence="38" id="KW-1185">Reference proteome</keyword>
<name>V8P0X6_OPHHA</name>
<keyword evidence="11" id="KW-0963">Cytoplasm</keyword>
<evidence type="ECO:0000256" key="18">
    <source>
        <dbReference type="ARBA" id="ARBA00022840"/>
    </source>
</evidence>
<dbReference type="SUPFAM" id="SSF55681">
    <property type="entry name" value="Class II aaRS and biotin synthetases"/>
    <property type="match status" value="1"/>
</dbReference>
<dbReference type="GO" id="GO:0004000">
    <property type="term" value="F:adenosine deaminase activity"/>
    <property type="evidence" value="ECO:0007669"/>
    <property type="project" value="InterPro"/>
</dbReference>
<evidence type="ECO:0000256" key="3">
    <source>
        <dbReference type="ARBA" id="ARBA00004323"/>
    </source>
</evidence>
<keyword evidence="22" id="KW-0007">Acetylation</keyword>
<dbReference type="SMART" id="SM00552">
    <property type="entry name" value="ADEAMc"/>
    <property type="match status" value="1"/>
</dbReference>
<keyword evidence="24 34" id="KW-0472">Membrane</keyword>
<keyword evidence="16 34" id="KW-0812">Transmembrane</keyword>
<feature type="domain" description="A to I editase" evidence="35">
    <location>
        <begin position="1129"/>
        <end position="1297"/>
    </location>
</feature>
<evidence type="ECO:0000256" key="31">
    <source>
        <dbReference type="ARBA" id="ARBA00059215"/>
    </source>
</evidence>
<evidence type="ECO:0000256" key="22">
    <source>
        <dbReference type="ARBA" id="ARBA00022990"/>
    </source>
</evidence>
<evidence type="ECO:0000256" key="25">
    <source>
        <dbReference type="ARBA" id="ARBA00023146"/>
    </source>
</evidence>
<dbReference type="Pfam" id="PF13469">
    <property type="entry name" value="Sulfotransfer_3"/>
    <property type="match status" value="1"/>
</dbReference>
<dbReference type="GO" id="GO:0003723">
    <property type="term" value="F:RNA binding"/>
    <property type="evidence" value="ECO:0007669"/>
    <property type="project" value="InterPro"/>
</dbReference>
<dbReference type="GO" id="GO:0005886">
    <property type="term" value="C:plasma membrane"/>
    <property type="evidence" value="ECO:0007669"/>
    <property type="project" value="UniProtKB-SubCell"/>
</dbReference>
<evidence type="ECO:0000256" key="7">
    <source>
        <dbReference type="ARBA" id="ARBA00008226"/>
    </source>
</evidence>
<evidence type="ECO:0000256" key="15">
    <source>
        <dbReference type="ARBA" id="ARBA00022679"/>
    </source>
</evidence>
<accession>V8P0X6</accession>
<reference evidence="37 38" key="1">
    <citation type="journal article" date="2013" name="Proc. Natl. Acad. Sci. U.S.A.">
        <title>The king cobra genome reveals dynamic gene evolution and adaptation in the snake venom system.</title>
        <authorList>
            <person name="Vonk F.J."/>
            <person name="Casewell N.R."/>
            <person name="Henkel C.V."/>
            <person name="Heimberg A.M."/>
            <person name="Jansen H.J."/>
            <person name="McCleary R.J."/>
            <person name="Kerkkamp H.M."/>
            <person name="Vos R.A."/>
            <person name="Guerreiro I."/>
            <person name="Calvete J.J."/>
            <person name="Wuster W."/>
            <person name="Woods A.E."/>
            <person name="Logan J.M."/>
            <person name="Harrison R.A."/>
            <person name="Castoe T.A."/>
            <person name="de Koning A.P."/>
            <person name="Pollock D.D."/>
            <person name="Yandell M."/>
            <person name="Calderon D."/>
            <person name="Renjifo C."/>
            <person name="Currier R.B."/>
            <person name="Salgado D."/>
            <person name="Pla D."/>
            <person name="Sanz L."/>
            <person name="Hyder A.S."/>
            <person name="Ribeiro J.M."/>
            <person name="Arntzen J.W."/>
            <person name="van den Thillart G.E."/>
            <person name="Boetzer M."/>
            <person name="Pirovano W."/>
            <person name="Dirks R.P."/>
            <person name="Spaink H.P."/>
            <person name="Duboule D."/>
            <person name="McGlinn E."/>
            <person name="Kini R.M."/>
            <person name="Richardson M.K."/>
        </authorList>
    </citation>
    <scope>NUCLEOTIDE SEQUENCE</scope>
    <source>
        <tissue evidence="37">Blood</tissue>
    </source>
</reference>
<dbReference type="HAMAP" id="MF_00252">
    <property type="entry name" value="Lys_tRNA_synth_class2"/>
    <property type="match status" value="1"/>
</dbReference>
<dbReference type="InterPro" id="IPR004364">
    <property type="entry name" value="Aa-tRNA-synt_II"/>
</dbReference>
<dbReference type="InterPro" id="IPR027417">
    <property type="entry name" value="P-loop_NTPase"/>
</dbReference>
<dbReference type="GO" id="GO:0005576">
    <property type="term" value="C:extracellular region"/>
    <property type="evidence" value="ECO:0007669"/>
    <property type="project" value="UniProtKB-SubCell"/>
</dbReference>
<dbReference type="GO" id="GO:0005524">
    <property type="term" value="F:ATP binding"/>
    <property type="evidence" value="ECO:0007669"/>
    <property type="project" value="UniProtKB-KW"/>
</dbReference>
<keyword evidence="21 34" id="KW-1133">Transmembrane helix</keyword>
<evidence type="ECO:0000256" key="11">
    <source>
        <dbReference type="ARBA" id="ARBA00022490"/>
    </source>
</evidence>
<dbReference type="NCBIfam" id="NF001756">
    <property type="entry name" value="PRK00484.1"/>
    <property type="match status" value="1"/>
</dbReference>
<keyword evidence="19" id="KW-0648">Protein biosynthesis</keyword>